<dbReference type="EC" id="5.3.3.18" evidence="2"/>
<dbReference type="EMBL" id="JACIJC010000002">
    <property type="protein sequence ID" value="MBB5685315.1"/>
    <property type="molecule type" value="Genomic_DNA"/>
</dbReference>
<dbReference type="Pfam" id="PF00378">
    <property type="entry name" value="ECH_1"/>
    <property type="match status" value="1"/>
</dbReference>
<keyword evidence="2" id="KW-0413">Isomerase</keyword>
<dbReference type="RefSeq" id="WP_184016559.1">
    <property type="nucleotide sequence ID" value="NZ_JACIJC010000002.1"/>
</dbReference>
<dbReference type="AlphaFoldDB" id="A0A7W9AGL5"/>
<protein>
    <submittedName>
        <fullName evidence="2">2-(1,2-epoxy-1,2-dihydrophenyl)acetyl-CoA isomerase</fullName>
        <ecNumber evidence="2">5.3.3.18</ecNumber>
    </submittedName>
</protein>
<dbReference type="PANTHER" id="PTHR43459:SF1">
    <property type="entry name" value="EG:BACN32G11.4 PROTEIN"/>
    <property type="match status" value="1"/>
</dbReference>
<dbReference type="InterPro" id="IPR029045">
    <property type="entry name" value="ClpP/crotonase-like_dom_sf"/>
</dbReference>
<keyword evidence="3" id="KW-1185">Reference proteome</keyword>
<reference evidence="2 3" key="1">
    <citation type="submission" date="2020-08" db="EMBL/GenBank/DDBJ databases">
        <title>Genomic Encyclopedia of Type Strains, Phase IV (KMG-IV): sequencing the most valuable type-strain genomes for metagenomic binning, comparative biology and taxonomic classification.</title>
        <authorList>
            <person name="Goeker M."/>
        </authorList>
    </citation>
    <scope>NUCLEOTIDE SEQUENCE [LARGE SCALE GENOMIC DNA]</scope>
    <source>
        <strain evidence="2 3">DSM 25079</strain>
    </source>
</reference>
<dbReference type="InterPro" id="IPR001753">
    <property type="entry name" value="Enoyl-CoA_hydra/iso"/>
</dbReference>
<accession>A0A7W9AGL5</accession>
<dbReference type="GO" id="GO:0016853">
    <property type="term" value="F:isomerase activity"/>
    <property type="evidence" value="ECO:0007669"/>
    <property type="project" value="UniProtKB-KW"/>
</dbReference>
<dbReference type="PANTHER" id="PTHR43459">
    <property type="entry name" value="ENOYL-COA HYDRATASE"/>
    <property type="match status" value="1"/>
</dbReference>
<dbReference type="Proteomes" id="UP000549617">
    <property type="component" value="Unassembled WGS sequence"/>
</dbReference>
<dbReference type="Gene3D" id="1.10.12.10">
    <property type="entry name" value="Lyase 2-enoyl-coa Hydratase, Chain A, domain 2"/>
    <property type="match status" value="1"/>
</dbReference>
<dbReference type="InterPro" id="IPR014748">
    <property type="entry name" value="Enoyl-CoA_hydra_C"/>
</dbReference>
<proteinExistence type="inferred from homology"/>
<evidence type="ECO:0000313" key="3">
    <source>
        <dbReference type="Proteomes" id="UP000549617"/>
    </source>
</evidence>
<sequence length="257" mass="27271">MTYETILFDVTDNVATITLNRPDELNAMTDGLFADLTKALRSLPDLGVRALLLTGAGRGFCSGASLANGDGLRDVENAVRTGLNVLIEELYALDIPFVTAVNGAAAGAGCPLALAGDVVIAGRSAYFLQAFVNVGLIPDGGSSWLLPRLIGRARTMKMMLLAERIPAEQAEQWGMIAQVVDDKALMETALGVARRLASGPTQSYRMIRHAVRAGMESTLSETLAIEAVNQGIASRSADFVEGGNAFREKRKPVFSGK</sequence>
<organism evidence="2 3">
    <name type="scientific">Sphingobium boeckii</name>
    <dbReference type="NCBI Taxonomy" id="1082345"/>
    <lineage>
        <taxon>Bacteria</taxon>
        <taxon>Pseudomonadati</taxon>
        <taxon>Pseudomonadota</taxon>
        <taxon>Alphaproteobacteria</taxon>
        <taxon>Sphingomonadales</taxon>
        <taxon>Sphingomonadaceae</taxon>
        <taxon>Sphingobium</taxon>
    </lineage>
</organism>
<evidence type="ECO:0000313" key="2">
    <source>
        <dbReference type="EMBL" id="MBB5685315.1"/>
    </source>
</evidence>
<comment type="similarity">
    <text evidence="1">Belongs to the enoyl-CoA hydratase/isomerase family.</text>
</comment>
<comment type="caution">
    <text evidence="2">The sequence shown here is derived from an EMBL/GenBank/DDBJ whole genome shotgun (WGS) entry which is preliminary data.</text>
</comment>
<gene>
    <name evidence="2" type="ORF">FHS49_001323</name>
</gene>
<dbReference type="Gene3D" id="3.90.226.10">
    <property type="entry name" value="2-enoyl-CoA Hydratase, Chain A, domain 1"/>
    <property type="match status" value="1"/>
</dbReference>
<dbReference type="CDD" id="cd06558">
    <property type="entry name" value="crotonase-like"/>
    <property type="match status" value="1"/>
</dbReference>
<name>A0A7W9AGL5_9SPHN</name>
<evidence type="ECO:0000256" key="1">
    <source>
        <dbReference type="ARBA" id="ARBA00005254"/>
    </source>
</evidence>
<dbReference type="SUPFAM" id="SSF52096">
    <property type="entry name" value="ClpP/crotonase"/>
    <property type="match status" value="1"/>
</dbReference>